<dbReference type="Proteomes" id="UP001589575">
    <property type="component" value="Unassembled WGS sequence"/>
</dbReference>
<organism evidence="2 3">
    <name type="scientific">Citricoccus parietis</name>
    <dbReference type="NCBI Taxonomy" id="592307"/>
    <lineage>
        <taxon>Bacteria</taxon>
        <taxon>Bacillati</taxon>
        <taxon>Actinomycetota</taxon>
        <taxon>Actinomycetes</taxon>
        <taxon>Micrococcales</taxon>
        <taxon>Micrococcaceae</taxon>
        <taxon>Citricoccus</taxon>
    </lineage>
</organism>
<reference evidence="2 3" key="1">
    <citation type="submission" date="2024-09" db="EMBL/GenBank/DDBJ databases">
        <authorList>
            <person name="Sun Q."/>
            <person name="Mori K."/>
        </authorList>
    </citation>
    <scope>NUCLEOTIDE SEQUENCE [LARGE SCALE GENOMIC DNA]</scope>
    <source>
        <strain evidence="2 3">CCM 7609</strain>
    </source>
</reference>
<evidence type="ECO:0000313" key="3">
    <source>
        <dbReference type="Proteomes" id="UP001589575"/>
    </source>
</evidence>
<evidence type="ECO:0000256" key="1">
    <source>
        <dbReference type="SAM" id="MobiDB-lite"/>
    </source>
</evidence>
<feature type="region of interest" description="Disordered" evidence="1">
    <location>
        <begin position="22"/>
        <end position="61"/>
    </location>
</feature>
<sequence length="61" mass="5935">MDGAPEISGDLLMLLTCGSHRRLGLPSSSAGPGDDAGGPGCGGHVGSPSGVVPPSRKLSHK</sequence>
<name>A0ABV5G0F5_9MICC</name>
<gene>
    <name evidence="2" type="ORF">ACFFX0_13375</name>
</gene>
<keyword evidence="3" id="KW-1185">Reference proteome</keyword>
<comment type="caution">
    <text evidence="2">The sequence shown here is derived from an EMBL/GenBank/DDBJ whole genome shotgun (WGS) entry which is preliminary data.</text>
</comment>
<feature type="compositionally biased region" description="Gly residues" evidence="1">
    <location>
        <begin position="34"/>
        <end position="45"/>
    </location>
</feature>
<protein>
    <submittedName>
        <fullName evidence="2">Uncharacterized protein</fullName>
    </submittedName>
</protein>
<feature type="compositionally biased region" description="Low complexity" evidence="1">
    <location>
        <begin position="46"/>
        <end position="55"/>
    </location>
</feature>
<accession>A0ABV5G0F5</accession>
<proteinExistence type="predicted"/>
<evidence type="ECO:0000313" key="2">
    <source>
        <dbReference type="EMBL" id="MFB9072139.1"/>
    </source>
</evidence>
<dbReference type="EMBL" id="JBHMFI010000001">
    <property type="protein sequence ID" value="MFB9072139.1"/>
    <property type="molecule type" value="Genomic_DNA"/>
</dbReference>